<keyword evidence="4 6" id="KW-0732">Signal</keyword>
<feature type="signal peptide" evidence="6">
    <location>
        <begin position="1"/>
        <end position="30"/>
    </location>
</feature>
<comment type="caution">
    <text evidence="8">The sequence shown here is derived from an EMBL/GenBank/DDBJ whole genome shotgun (WGS) entry which is preliminary data.</text>
</comment>
<evidence type="ECO:0000313" key="8">
    <source>
        <dbReference type="EMBL" id="KRL53464.1"/>
    </source>
</evidence>
<dbReference type="CDD" id="cd08504">
    <property type="entry name" value="PBP2_OppA"/>
    <property type="match status" value="1"/>
</dbReference>
<dbReference type="PATRIC" id="fig|1114972.6.peg.1113"/>
<comment type="subcellular location">
    <subcellularLocation>
        <location evidence="1">Cell membrane</location>
        <topology evidence="1">Lipid-anchor</topology>
    </subcellularLocation>
</comment>
<dbReference type="Gene3D" id="3.10.105.10">
    <property type="entry name" value="Dipeptide-binding Protein, Domain 3"/>
    <property type="match status" value="1"/>
</dbReference>
<dbReference type="InterPro" id="IPR000914">
    <property type="entry name" value="SBP_5_dom"/>
</dbReference>
<protein>
    <submittedName>
        <fullName evidence="8">ABC-type oligopeptide transport system, periplasmic component</fullName>
    </submittedName>
</protein>
<keyword evidence="9" id="KW-1185">Reference proteome</keyword>
<dbReference type="STRING" id="1114972.FD35_GL001098"/>
<dbReference type="GO" id="GO:0042597">
    <property type="term" value="C:periplasmic space"/>
    <property type="evidence" value="ECO:0007669"/>
    <property type="project" value="UniProtKB-ARBA"/>
</dbReference>
<evidence type="ECO:0000259" key="7">
    <source>
        <dbReference type="Pfam" id="PF00496"/>
    </source>
</evidence>
<dbReference type="EMBL" id="AZFF01000019">
    <property type="protein sequence ID" value="KRL53464.1"/>
    <property type="molecule type" value="Genomic_DNA"/>
</dbReference>
<dbReference type="Proteomes" id="UP000051999">
    <property type="component" value="Unassembled WGS sequence"/>
</dbReference>
<evidence type="ECO:0000256" key="2">
    <source>
        <dbReference type="ARBA" id="ARBA00005695"/>
    </source>
</evidence>
<dbReference type="GO" id="GO:1904680">
    <property type="term" value="F:peptide transmembrane transporter activity"/>
    <property type="evidence" value="ECO:0007669"/>
    <property type="project" value="TreeGrafter"/>
</dbReference>
<sequence>MKFKRAITLGTVTLLSALFLANTTVTHANASSKYAKDQTLNWTESQELATNDLAKATDTESFNVLLNTQSGLYRLKDSGHKIVNDLATSTKVSKDGKTYTVKLRHNAKWSNGNPLTAQDFVYSWQRTLDPKTASQDAFYMYQVENAEAVNKGQKPLSALGIKADGKYQLTIHLTKPVSYFQKLLAWPLFFPVNKKVATQEGSKFGTSAKNNVYSGAFKLTGWTGTNSKWTLAKNGKYWDNKHVHLSKINEQVVKDPSTGLNEYQSHKIDETVLSGEQVANFKGHKDFVSRKSSNGYRLDFNQKKVKAFQNVNVRKAFSLALNRKDLVNNVLSDGSVVPQGFAPTGIGTNPKSGKDFAKSAYVKSGVTYNLSEAKKLLKQGYKQTGTKSIKTEVLTTDDDAGKNVGEFIQSQLEKLPNVKVSVVNLPKTAQLAREKSGNFQLIIGGWQSVFADPINFLDIWESNSPYNFSGWNNKQYDTLLSASENSLANKPEDRWNNLVKAEKLLMTQQGTAPLFQKVQAQLLNTKVKDVNYNPSGVPYDWKDTYIAK</sequence>
<dbReference type="InterPro" id="IPR030678">
    <property type="entry name" value="Peptide/Ni-bd"/>
</dbReference>
<dbReference type="Gene3D" id="3.40.190.10">
    <property type="entry name" value="Periplasmic binding protein-like II"/>
    <property type="match status" value="1"/>
</dbReference>
<dbReference type="PIRSF" id="PIRSF002741">
    <property type="entry name" value="MppA"/>
    <property type="match status" value="1"/>
</dbReference>
<accession>A0A0R1RJ03</accession>
<gene>
    <name evidence="8" type="ORF">FD35_GL001098</name>
</gene>
<dbReference type="GO" id="GO:0015833">
    <property type="term" value="P:peptide transport"/>
    <property type="evidence" value="ECO:0007669"/>
    <property type="project" value="UniProtKB-KW"/>
</dbReference>
<dbReference type="FunFam" id="3.90.76.10:FF:000001">
    <property type="entry name" value="Oligopeptide ABC transporter substrate-binding protein"/>
    <property type="match status" value="1"/>
</dbReference>
<name>A0A0R1RJ03_9LACO</name>
<dbReference type="PANTHER" id="PTHR30290">
    <property type="entry name" value="PERIPLASMIC BINDING COMPONENT OF ABC TRANSPORTER"/>
    <property type="match status" value="1"/>
</dbReference>
<proteinExistence type="inferred from homology"/>
<evidence type="ECO:0000256" key="3">
    <source>
        <dbReference type="ARBA" id="ARBA00022448"/>
    </source>
</evidence>
<reference evidence="8 9" key="1">
    <citation type="journal article" date="2015" name="Genome Announc.">
        <title>Expanding the biotechnology potential of lactobacilli through comparative genomics of 213 strains and associated genera.</title>
        <authorList>
            <person name="Sun Z."/>
            <person name="Harris H.M."/>
            <person name="McCann A."/>
            <person name="Guo C."/>
            <person name="Argimon S."/>
            <person name="Zhang W."/>
            <person name="Yang X."/>
            <person name="Jeffery I.B."/>
            <person name="Cooney J.C."/>
            <person name="Kagawa T.F."/>
            <person name="Liu W."/>
            <person name="Song Y."/>
            <person name="Salvetti E."/>
            <person name="Wrobel A."/>
            <person name="Rasinkangas P."/>
            <person name="Parkhill J."/>
            <person name="Rea M.C."/>
            <person name="O'Sullivan O."/>
            <person name="Ritari J."/>
            <person name="Douillard F.P."/>
            <person name="Paul Ross R."/>
            <person name="Yang R."/>
            <person name="Briner A.E."/>
            <person name="Felis G.E."/>
            <person name="de Vos W.M."/>
            <person name="Barrangou R."/>
            <person name="Klaenhammer T.R."/>
            <person name="Caufield P.W."/>
            <person name="Cui Y."/>
            <person name="Zhang H."/>
            <person name="O'Toole P.W."/>
        </authorList>
    </citation>
    <scope>NUCLEOTIDE SEQUENCE [LARGE SCALE GENOMIC DNA]</scope>
    <source>
        <strain evidence="8 9">DSM 15814</strain>
    </source>
</reference>
<dbReference type="RefSeq" id="WP_017263065.1">
    <property type="nucleotide sequence ID" value="NZ_AUAW01000022.1"/>
</dbReference>
<dbReference type="Pfam" id="PF00496">
    <property type="entry name" value="SBP_bac_5"/>
    <property type="match status" value="1"/>
</dbReference>
<feature type="domain" description="Solute-binding protein family 5" evidence="7">
    <location>
        <begin position="81"/>
        <end position="466"/>
    </location>
</feature>
<dbReference type="eggNOG" id="COG4166">
    <property type="taxonomic scope" value="Bacteria"/>
</dbReference>
<dbReference type="Gene3D" id="3.90.76.10">
    <property type="entry name" value="Dipeptide-binding Protein, Domain 1"/>
    <property type="match status" value="1"/>
</dbReference>
<keyword evidence="5" id="KW-0653">Protein transport</keyword>
<dbReference type="GO" id="GO:0043190">
    <property type="term" value="C:ATP-binding cassette (ABC) transporter complex"/>
    <property type="evidence" value="ECO:0007669"/>
    <property type="project" value="InterPro"/>
</dbReference>
<keyword evidence="5" id="KW-0571">Peptide transport</keyword>
<evidence type="ECO:0000256" key="4">
    <source>
        <dbReference type="ARBA" id="ARBA00022729"/>
    </source>
</evidence>
<dbReference type="InterPro" id="IPR023765">
    <property type="entry name" value="SBP_5_CS"/>
</dbReference>
<feature type="chain" id="PRO_5006410047" evidence="6">
    <location>
        <begin position="31"/>
        <end position="548"/>
    </location>
</feature>
<organism evidence="8 9">
    <name type="scientific">Furfurilactobacillus rossiae DSM 15814</name>
    <dbReference type="NCBI Taxonomy" id="1114972"/>
    <lineage>
        <taxon>Bacteria</taxon>
        <taxon>Bacillati</taxon>
        <taxon>Bacillota</taxon>
        <taxon>Bacilli</taxon>
        <taxon>Lactobacillales</taxon>
        <taxon>Lactobacillaceae</taxon>
        <taxon>Furfurilactobacillus</taxon>
    </lineage>
</organism>
<evidence type="ECO:0000256" key="1">
    <source>
        <dbReference type="ARBA" id="ARBA00004193"/>
    </source>
</evidence>
<evidence type="ECO:0000313" key="9">
    <source>
        <dbReference type="Proteomes" id="UP000051999"/>
    </source>
</evidence>
<dbReference type="OrthoDB" id="403896at2"/>
<evidence type="ECO:0000256" key="6">
    <source>
        <dbReference type="SAM" id="SignalP"/>
    </source>
</evidence>
<keyword evidence="3" id="KW-0813">Transport</keyword>
<comment type="similarity">
    <text evidence="2">Belongs to the bacterial solute-binding protein 5 family.</text>
</comment>
<evidence type="ECO:0000256" key="5">
    <source>
        <dbReference type="ARBA" id="ARBA00022856"/>
    </source>
</evidence>
<dbReference type="InterPro" id="IPR039424">
    <property type="entry name" value="SBP_5"/>
</dbReference>
<dbReference type="AlphaFoldDB" id="A0A0R1RJ03"/>
<dbReference type="PROSITE" id="PS01040">
    <property type="entry name" value="SBP_BACTERIAL_5"/>
    <property type="match status" value="1"/>
</dbReference>
<dbReference type="PANTHER" id="PTHR30290:SF10">
    <property type="entry name" value="PERIPLASMIC OLIGOPEPTIDE-BINDING PROTEIN-RELATED"/>
    <property type="match status" value="1"/>
</dbReference>
<dbReference type="SUPFAM" id="SSF53850">
    <property type="entry name" value="Periplasmic binding protein-like II"/>
    <property type="match status" value="1"/>
</dbReference>